<dbReference type="InterPro" id="IPR036291">
    <property type="entry name" value="NAD(P)-bd_dom_sf"/>
</dbReference>
<dbReference type="RefSeq" id="WP_184203572.1">
    <property type="nucleotide sequence ID" value="NZ_JACHGW010000007.1"/>
</dbReference>
<evidence type="ECO:0000259" key="3">
    <source>
        <dbReference type="Pfam" id="PF01408"/>
    </source>
</evidence>
<evidence type="ECO:0000256" key="1">
    <source>
        <dbReference type="ARBA" id="ARBA00010928"/>
    </source>
</evidence>
<dbReference type="AlphaFoldDB" id="A0A7W9SV87"/>
<organism evidence="5 6">
    <name type="scientific">Armatimonas rosea</name>
    <dbReference type="NCBI Taxonomy" id="685828"/>
    <lineage>
        <taxon>Bacteria</taxon>
        <taxon>Bacillati</taxon>
        <taxon>Armatimonadota</taxon>
        <taxon>Armatimonadia</taxon>
        <taxon>Armatimonadales</taxon>
        <taxon>Armatimonadaceae</taxon>
        <taxon>Armatimonas</taxon>
    </lineage>
</organism>
<dbReference type="PANTHER" id="PTHR43708">
    <property type="entry name" value="CONSERVED EXPRESSED OXIDOREDUCTASE (EUROFUNG)"/>
    <property type="match status" value="1"/>
</dbReference>
<accession>A0A7W9SV87</accession>
<evidence type="ECO:0000256" key="2">
    <source>
        <dbReference type="ARBA" id="ARBA00023002"/>
    </source>
</evidence>
<comment type="caution">
    <text evidence="5">The sequence shown here is derived from an EMBL/GenBank/DDBJ whole genome shotgun (WGS) entry which is preliminary data.</text>
</comment>
<feature type="domain" description="Gfo/Idh/MocA-like oxidoreductase N-terminal" evidence="3">
    <location>
        <begin position="3"/>
        <end position="115"/>
    </location>
</feature>
<reference evidence="5 6" key="1">
    <citation type="submission" date="2020-08" db="EMBL/GenBank/DDBJ databases">
        <title>Genomic Encyclopedia of Type Strains, Phase IV (KMG-IV): sequencing the most valuable type-strain genomes for metagenomic binning, comparative biology and taxonomic classification.</title>
        <authorList>
            <person name="Goeker M."/>
        </authorList>
    </citation>
    <scope>NUCLEOTIDE SEQUENCE [LARGE SCALE GENOMIC DNA]</scope>
    <source>
        <strain evidence="5 6">DSM 23562</strain>
    </source>
</reference>
<dbReference type="Gene3D" id="3.30.360.10">
    <property type="entry name" value="Dihydrodipicolinate Reductase, domain 2"/>
    <property type="match status" value="1"/>
</dbReference>
<name>A0A7W9SV87_ARMRO</name>
<dbReference type="GO" id="GO:0000166">
    <property type="term" value="F:nucleotide binding"/>
    <property type="evidence" value="ECO:0007669"/>
    <property type="project" value="InterPro"/>
</dbReference>
<dbReference type="InterPro" id="IPR055170">
    <property type="entry name" value="GFO_IDH_MocA-like_dom"/>
</dbReference>
<dbReference type="SUPFAM" id="SSF51735">
    <property type="entry name" value="NAD(P)-binding Rossmann-fold domains"/>
    <property type="match status" value="1"/>
</dbReference>
<dbReference type="Pfam" id="PF01408">
    <property type="entry name" value="GFO_IDH_MocA"/>
    <property type="match status" value="1"/>
</dbReference>
<comment type="similarity">
    <text evidence="1">Belongs to the Gfo/Idh/MocA family.</text>
</comment>
<keyword evidence="6" id="KW-1185">Reference proteome</keyword>
<dbReference type="SUPFAM" id="SSF55347">
    <property type="entry name" value="Glyceraldehyde-3-phosphate dehydrogenase-like, C-terminal domain"/>
    <property type="match status" value="1"/>
</dbReference>
<sequence length="337" mass="37801">MKRIGLMGCGVVADYGHSHAVAQTDGLTLAALYDPNPEALARLAGRYPEAQAFTDAEAFYRSGLDAVTITSPAPYHLENLRGAANHGLHVLCEKPLAMTETEIEQMIGIAEGAGILFATALCYRFSPVAQKIKQMVEERWIGDIRAMRLIYVWNLHGKWERDNHGNHYESARRIGRFEEGGPMVDCGVHQIDLALWWSGSELVRQQAAAAWIEEHDAPGHMWLHMDHANQCHTCVEISYSYTHTAQNPYDLFTYELIGTDGLIRYVRDGWFFEVRNSQGTLQLPGASEKDFHGMYAAWRDALHTGKLGSLPSAREGLRVTRIARRATEAVMGSRYRK</sequence>
<protein>
    <submittedName>
        <fullName evidence="5">Putative dehydrogenase</fullName>
    </submittedName>
</protein>
<feature type="domain" description="GFO/IDH/MocA-like oxidoreductase" evidence="4">
    <location>
        <begin position="130"/>
        <end position="263"/>
    </location>
</feature>
<dbReference type="PANTHER" id="PTHR43708:SF5">
    <property type="entry name" value="CONSERVED EXPRESSED OXIDOREDUCTASE (EUROFUNG)-RELATED"/>
    <property type="match status" value="1"/>
</dbReference>
<dbReference type="GO" id="GO:0016491">
    <property type="term" value="F:oxidoreductase activity"/>
    <property type="evidence" value="ECO:0007669"/>
    <property type="project" value="UniProtKB-KW"/>
</dbReference>
<dbReference type="Pfam" id="PF22725">
    <property type="entry name" value="GFO_IDH_MocA_C3"/>
    <property type="match status" value="1"/>
</dbReference>
<proteinExistence type="inferred from homology"/>
<dbReference type="Proteomes" id="UP000520814">
    <property type="component" value="Unassembled WGS sequence"/>
</dbReference>
<evidence type="ECO:0000259" key="4">
    <source>
        <dbReference type="Pfam" id="PF22725"/>
    </source>
</evidence>
<dbReference type="InterPro" id="IPR000683">
    <property type="entry name" value="Gfo/Idh/MocA-like_OxRdtase_N"/>
</dbReference>
<dbReference type="EMBL" id="JACHGW010000007">
    <property type="protein sequence ID" value="MBB6053480.1"/>
    <property type="molecule type" value="Genomic_DNA"/>
</dbReference>
<keyword evidence="2" id="KW-0560">Oxidoreductase</keyword>
<evidence type="ECO:0000313" key="6">
    <source>
        <dbReference type="Proteomes" id="UP000520814"/>
    </source>
</evidence>
<evidence type="ECO:0000313" key="5">
    <source>
        <dbReference type="EMBL" id="MBB6053480.1"/>
    </source>
</evidence>
<dbReference type="InterPro" id="IPR051317">
    <property type="entry name" value="Gfo/Idh/MocA_oxidoreduct"/>
</dbReference>
<gene>
    <name evidence="5" type="ORF">HNQ39_005315</name>
</gene>
<dbReference type="Gene3D" id="3.40.50.720">
    <property type="entry name" value="NAD(P)-binding Rossmann-like Domain"/>
    <property type="match status" value="1"/>
</dbReference>